<comment type="subcellular location">
    <subcellularLocation>
        <location evidence="1">Cytoplasm</location>
        <location evidence="1">Cytoskeleton</location>
        <location evidence="1">Spindle</location>
    </subcellularLocation>
    <subcellularLocation>
        <location evidence="2">Midbody</location>
    </subcellularLocation>
</comment>
<reference evidence="12" key="1">
    <citation type="submission" date="2024-04" db="EMBL/GenBank/DDBJ databases">
        <title>Salinicola lusitanus LLJ914,a marine bacterium isolated from the Okinawa Trough.</title>
        <authorList>
            <person name="Li J."/>
        </authorList>
    </citation>
    <scope>NUCLEOTIDE SEQUENCE [LARGE SCALE GENOMIC DNA]</scope>
</reference>
<evidence type="ECO:0000256" key="5">
    <source>
        <dbReference type="ARBA" id="ARBA00023054"/>
    </source>
</evidence>
<evidence type="ECO:0000256" key="1">
    <source>
        <dbReference type="ARBA" id="ARBA00004186"/>
    </source>
</evidence>
<name>A0AAW0P4D5_9GOBI</name>
<dbReference type="GO" id="GO:0005737">
    <property type="term" value="C:cytoplasm"/>
    <property type="evidence" value="ECO:0007669"/>
    <property type="project" value="TreeGrafter"/>
</dbReference>
<dbReference type="GO" id="GO:0030496">
    <property type="term" value="C:midbody"/>
    <property type="evidence" value="ECO:0007669"/>
    <property type="project" value="UniProtKB-SubCell"/>
</dbReference>
<dbReference type="GO" id="GO:0008017">
    <property type="term" value="F:microtubule binding"/>
    <property type="evidence" value="ECO:0007669"/>
    <property type="project" value="TreeGrafter"/>
</dbReference>
<gene>
    <name evidence="11" type="ORF">WMY93_011986</name>
</gene>
<keyword evidence="3" id="KW-0963">Cytoplasm</keyword>
<comment type="caution">
    <text evidence="11">The sequence shown here is derived from an EMBL/GenBank/DDBJ whole genome shotgun (WGS) entry which is preliminary data.</text>
</comment>
<evidence type="ECO:0000256" key="8">
    <source>
        <dbReference type="ARBA" id="ARBA00038407"/>
    </source>
</evidence>
<dbReference type="EMBL" id="JBBPFD010000008">
    <property type="protein sequence ID" value="KAK7916225.1"/>
    <property type="molecule type" value="Genomic_DNA"/>
</dbReference>
<evidence type="ECO:0000256" key="3">
    <source>
        <dbReference type="ARBA" id="ARBA00022490"/>
    </source>
</evidence>
<evidence type="ECO:0000256" key="6">
    <source>
        <dbReference type="ARBA" id="ARBA00023212"/>
    </source>
</evidence>
<sequence>MGCSHSKKKSKGRRSEKRSSADGDCDSDLCLEKQLEKFEWQLRTLKEVVSAHGNAARAELLKGHAHEEVCALVNSLLDKVKTETTADLNVLFEQKSKAASDEHERQVEELQKTHKEEMAQLTEKFEAAENLLKDRVEKLTSELQIYNQLKRRVQESTLKRDLKRNIQAHGSPVHSGSRSRNTEEPVLEEQLVHVLQQNEDLRVRFDNCQSFIQQLTKEQGELKLTLDRQLSINQRLSQEKEELVFKIRHRDSYPSMHLSAMVPEIAPRLTVDLQLNLTVYCTETFDSDPNATGRTSLQLHFNFLRDQ</sequence>
<protein>
    <submittedName>
        <fullName evidence="11">Uncharacterized protein</fullName>
    </submittedName>
</protein>
<accession>A0AAW0P4D5</accession>
<keyword evidence="12" id="KW-1185">Reference proteome</keyword>
<feature type="region of interest" description="Disordered" evidence="10">
    <location>
        <begin position="1"/>
        <end position="26"/>
    </location>
</feature>
<evidence type="ECO:0000256" key="2">
    <source>
        <dbReference type="ARBA" id="ARBA00004214"/>
    </source>
</evidence>
<evidence type="ECO:0000313" key="11">
    <source>
        <dbReference type="EMBL" id="KAK7916225.1"/>
    </source>
</evidence>
<dbReference type="PANTHER" id="PTHR24200:SF6">
    <property type="entry name" value="COILED-COIL DOMAIN-CONTAINING PROTEIN 69"/>
    <property type="match status" value="1"/>
</dbReference>
<dbReference type="GO" id="GO:0005819">
    <property type="term" value="C:spindle"/>
    <property type="evidence" value="ECO:0007669"/>
    <property type="project" value="UniProtKB-SubCell"/>
</dbReference>
<comment type="similarity">
    <text evidence="8">Belongs to the CCDC69 family.</text>
</comment>
<organism evidence="11 12">
    <name type="scientific">Mugilogobius chulae</name>
    <name type="common">yellowstripe goby</name>
    <dbReference type="NCBI Taxonomy" id="88201"/>
    <lineage>
        <taxon>Eukaryota</taxon>
        <taxon>Metazoa</taxon>
        <taxon>Chordata</taxon>
        <taxon>Craniata</taxon>
        <taxon>Vertebrata</taxon>
        <taxon>Euteleostomi</taxon>
        <taxon>Actinopterygii</taxon>
        <taxon>Neopterygii</taxon>
        <taxon>Teleostei</taxon>
        <taxon>Neoteleostei</taxon>
        <taxon>Acanthomorphata</taxon>
        <taxon>Gobiaria</taxon>
        <taxon>Gobiiformes</taxon>
        <taxon>Gobioidei</taxon>
        <taxon>Gobiidae</taxon>
        <taxon>Gobionellinae</taxon>
        <taxon>Mugilogobius</taxon>
    </lineage>
</organism>
<proteinExistence type="inferred from homology"/>
<feature type="coiled-coil region" evidence="9">
    <location>
        <begin position="93"/>
        <end position="156"/>
    </location>
</feature>
<feature type="compositionally biased region" description="Basic residues" evidence="10">
    <location>
        <begin position="1"/>
        <end position="16"/>
    </location>
</feature>
<keyword evidence="5 9" id="KW-0175">Coiled coil</keyword>
<evidence type="ECO:0000256" key="7">
    <source>
        <dbReference type="ARBA" id="ARBA00023288"/>
    </source>
</evidence>
<dbReference type="GO" id="GO:0005634">
    <property type="term" value="C:nucleus"/>
    <property type="evidence" value="ECO:0007669"/>
    <property type="project" value="TreeGrafter"/>
</dbReference>
<evidence type="ECO:0000313" key="12">
    <source>
        <dbReference type="Proteomes" id="UP001460270"/>
    </source>
</evidence>
<keyword evidence="4" id="KW-0519">Myristate</keyword>
<keyword evidence="7" id="KW-0449">Lipoprotein</keyword>
<dbReference type="Proteomes" id="UP001460270">
    <property type="component" value="Unassembled WGS sequence"/>
</dbReference>
<evidence type="ECO:0000256" key="10">
    <source>
        <dbReference type="SAM" id="MobiDB-lite"/>
    </source>
</evidence>
<dbReference type="AlphaFoldDB" id="A0AAW0P4D5"/>
<dbReference type="PANTHER" id="PTHR24200">
    <property type="entry name" value="TOUCAN, ISOFORM A"/>
    <property type="match status" value="1"/>
</dbReference>
<evidence type="ECO:0000256" key="4">
    <source>
        <dbReference type="ARBA" id="ARBA00022707"/>
    </source>
</evidence>
<dbReference type="InterPro" id="IPR051293">
    <property type="entry name" value="MTUS1/CCDC69"/>
</dbReference>
<evidence type="ECO:0000256" key="9">
    <source>
        <dbReference type="SAM" id="Coils"/>
    </source>
</evidence>
<keyword evidence="6" id="KW-0206">Cytoskeleton</keyword>